<gene>
    <name evidence="2" type="primary">LOC107026508</name>
</gene>
<dbReference type="InterPro" id="IPR004320">
    <property type="entry name" value="BPS1_pln"/>
</dbReference>
<evidence type="ECO:0000313" key="2">
    <source>
        <dbReference type="RefSeq" id="XP_027769756.1"/>
    </source>
</evidence>
<dbReference type="Proteomes" id="UP000694930">
    <property type="component" value="Chromosome 1"/>
</dbReference>
<keyword evidence="1" id="KW-1185">Reference proteome</keyword>
<name>A0ABM1V1Y8_SOLPN</name>
<reference evidence="2" key="2">
    <citation type="submission" date="2025-08" db="UniProtKB">
        <authorList>
            <consortium name="RefSeq"/>
        </authorList>
    </citation>
    <scope>IDENTIFICATION</scope>
</reference>
<dbReference type="PANTHER" id="PTHR33070">
    <property type="entry name" value="OS06G0725500 PROTEIN"/>
    <property type="match status" value="1"/>
</dbReference>
<evidence type="ECO:0000313" key="1">
    <source>
        <dbReference type="Proteomes" id="UP000694930"/>
    </source>
</evidence>
<accession>A0ABM1V1Y8</accession>
<dbReference type="Pfam" id="PF03087">
    <property type="entry name" value="BPS1"/>
    <property type="match status" value="1"/>
</dbReference>
<proteinExistence type="predicted"/>
<organism evidence="1 2">
    <name type="scientific">Solanum pennellii</name>
    <name type="common">Tomato</name>
    <name type="synonym">Lycopersicon pennellii</name>
    <dbReference type="NCBI Taxonomy" id="28526"/>
    <lineage>
        <taxon>Eukaryota</taxon>
        <taxon>Viridiplantae</taxon>
        <taxon>Streptophyta</taxon>
        <taxon>Embryophyta</taxon>
        <taxon>Tracheophyta</taxon>
        <taxon>Spermatophyta</taxon>
        <taxon>Magnoliopsida</taxon>
        <taxon>eudicotyledons</taxon>
        <taxon>Gunneridae</taxon>
        <taxon>Pentapetalae</taxon>
        <taxon>asterids</taxon>
        <taxon>lamiids</taxon>
        <taxon>Solanales</taxon>
        <taxon>Solanaceae</taxon>
        <taxon>Solanoideae</taxon>
        <taxon>Solaneae</taxon>
        <taxon>Solanum</taxon>
        <taxon>Solanum subgen. Lycopersicon</taxon>
    </lineage>
</organism>
<protein>
    <submittedName>
        <fullName evidence="2">Uncharacterized protein LOC107026508</fullName>
    </submittedName>
</protein>
<reference evidence="1" key="1">
    <citation type="journal article" date="2014" name="Nat. Genet.">
        <title>The genome of the stress-tolerant wild tomato species Solanum pennellii.</title>
        <authorList>
            <person name="Bolger A."/>
            <person name="Scossa F."/>
            <person name="Bolger M.E."/>
            <person name="Lanz C."/>
            <person name="Maumus F."/>
            <person name="Tohge T."/>
            <person name="Quesneville H."/>
            <person name="Alseekh S."/>
            <person name="Sorensen I."/>
            <person name="Lichtenstein G."/>
            <person name="Fich E.A."/>
            <person name="Conte M."/>
            <person name="Keller H."/>
            <person name="Schneeberger K."/>
            <person name="Schwacke R."/>
            <person name="Ofner I."/>
            <person name="Vrebalov J."/>
            <person name="Xu Y."/>
            <person name="Osorio S."/>
            <person name="Aflitos S.A."/>
            <person name="Schijlen E."/>
            <person name="Jimenez-Gomez J.M."/>
            <person name="Ryngajllo M."/>
            <person name="Kimura S."/>
            <person name="Kumar R."/>
            <person name="Koenig D."/>
            <person name="Headland L.R."/>
            <person name="Maloof J.N."/>
            <person name="Sinha N."/>
            <person name="van Ham R.C."/>
            <person name="Lankhorst R.K."/>
            <person name="Mao L."/>
            <person name="Vogel A."/>
            <person name="Arsova B."/>
            <person name="Panstruga R."/>
            <person name="Fei Z."/>
            <person name="Rose J.K."/>
            <person name="Zamir D."/>
            <person name="Carrari F."/>
            <person name="Giovannoni J.J."/>
            <person name="Weigel D."/>
            <person name="Usadel B."/>
            <person name="Fernie A.R."/>
        </authorList>
    </citation>
    <scope>NUCLEOTIDE SEQUENCE [LARGE SCALE GENOMIC DNA]</scope>
    <source>
        <strain evidence="1">cv. LA0716</strain>
    </source>
</reference>
<dbReference type="PANTHER" id="PTHR33070:SF120">
    <property type="entry name" value="EXPRESSED PROTEIN"/>
    <property type="match status" value="1"/>
</dbReference>
<dbReference type="RefSeq" id="XP_027769756.1">
    <property type="nucleotide sequence ID" value="XM_027913955.1"/>
</dbReference>
<dbReference type="GeneID" id="107026508"/>
<sequence>MALRSKTTLKHARSSSFPSISHPIVSQLDEQLSRLTSSSVATSSSLSSFTSRFGDLENLSDYTQDLLQLPHVQQAILTERFVVLSMEQDRSWSLLSKIMISKSETNEFDNVDAALFSLLSHNKASKYEELTNQLREMEVTIEVVEQGLECFFRRLIKTRVSLLNVLNH</sequence>